<proteinExistence type="predicted"/>
<accession>A0ABY5MRE6</accession>
<dbReference type="PROSITE" id="PS50949">
    <property type="entry name" value="HTH_GNTR"/>
    <property type="match status" value="1"/>
</dbReference>
<keyword evidence="6" id="KW-1185">Reference proteome</keyword>
<dbReference type="Proteomes" id="UP001342418">
    <property type="component" value="Plasmid p1536_1"/>
</dbReference>
<dbReference type="PANTHER" id="PTHR43537">
    <property type="entry name" value="TRANSCRIPTIONAL REGULATOR, GNTR FAMILY"/>
    <property type="match status" value="1"/>
</dbReference>
<evidence type="ECO:0000259" key="4">
    <source>
        <dbReference type="PROSITE" id="PS50949"/>
    </source>
</evidence>
<keyword evidence="5" id="KW-0614">Plasmid</keyword>
<protein>
    <submittedName>
        <fullName evidence="5">HTH-type transcriptional repressor RspR</fullName>
    </submittedName>
</protein>
<evidence type="ECO:0000256" key="3">
    <source>
        <dbReference type="ARBA" id="ARBA00023163"/>
    </source>
</evidence>
<dbReference type="Pfam" id="PF00392">
    <property type="entry name" value="GntR"/>
    <property type="match status" value="1"/>
</dbReference>
<keyword evidence="1" id="KW-0805">Transcription regulation</keyword>
<reference evidence="5 6" key="1">
    <citation type="submission" date="2018-07" db="EMBL/GenBank/DDBJ databases">
        <title>Genome sequence of Nitratireductor thuwali#1536.</title>
        <authorList>
            <person name="Michoud G."/>
            <person name="Merlino G."/>
            <person name="Sefrji F.O."/>
            <person name="Daffonchio D."/>
        </authorList>
    </citation>
    <scope>NUCLEOTIDE SEQUENCE [LARGE SCALE GENOMIC DNA]</scope>
    <source>
        <strain evidence="5 6">Nit1536</strain>
        <plasmid evidence="5 6">p1536_1</plasmid>
    </source>
</reference>
<organism evidence="5 6">
    <name type="scientific">Nitratireductor thuwali</name>
    <dbReference type="NCBI Taxonomy" id="2267699"/>
    <lineage>
        <taxon>Bacteria</taxon>
        <taxon>Pseudomonadati</taxon>
        <taxon>Pseudomonadota</taxon>
        <taxon>Alphaproteobacteria</taxon>
        <taxon>Hyphomicrobiales</taxon>
        <taxon>Phyllobacteriaceae</taxon>
        <taxon>Nitratireductor</taxon>
    </lineage>
</organism>
<dbReference type="InterPro" id="IPR011711">
    <property type="entry name" value="GntR_C"/>
</dbReference>
<dbReference type="Gene3D" id="1.20.120.530">
    <property type="entry name" value="GntR ligand-binding domain-like"/>
    <property type="match status" value="1"/>
</dbReference>
<name>A0ABY5MRE6_9HYPH</name>
<feature type="domain" description="HTH gntR-type" evidence="4">
    <location>
        <begin position="16"/>
        <end position="83"/>
    </location>
</feature>
<dbReference type="SUPFAM" id="SSF48008">
    <property type="entry name" value="GntR ligand-binding domain-like"/>
    <property type="match status" value="1"/>
</dbReference>
<evidence type="ECO:0000313" key="6">
    <source>
        <dbReference type="Proteomes" id="UP001342418"/>
    </source>
</evidence>
<dbReference type="Pfam" id="PF07729">
    <property type="entry name" value="FCD"/>
    <property type="match status" value="1"/>
</dbReference>
<dbReference type="InterPro" id="IPR008920">
    <property type="entry name" value="TF_FadR/GntR_C"/>
</dbReference>
<evidence type="ECO:0000256" key="2">
    <source>
        <dbReference type="ARBA" id="ARBA00023125"/>
    </source>
</evidence>
<dbReference type="PANTHER" id="PTHR43537:SF6">
    <property type="entry name" value="HTH-TYPE TRANSCRIPTIONAL REPRESSOR RSPR"/>
    <property type="match status" value="1"/>
</dbReference>
<dbReference type="RefSeq" id="WP_338531981.1">
    <property type="nucleotide sequence ID" value="NZ_CP030942.1"/>
</dbReference>
<dbReference type="SUPFAM" id="SSF46785">
    <property type="entry name" value="Winged helix' DNA-binding domain"/>
    <property type="match status" value="1"/>
</dbReference>
<dbReference type="EMBL" id="CP030942">
    <property type="protein sequence ID" value="UUP19776.1"/>
    <property type="molecule type" value="Genomic_DNA"/>
</dbReference>
<dbReference type="SMART" id="SM00895">
    <property type="entry name" value="FCD"/>
    <property type="match status" value="1"/>
</dbReference>
<dbReference type="InterPro" id="IPR036390">
    <property type="entry name" value="WH_DNA-bd_sf"/>
</dbReference>
<keyword evidence="3" id="KW-0804">Transcription</keyword>
<geneLocation type="plasmid" evidence="5 6">
    <name>p1536_1</name>
</geneLocation>
<dbReference type="InterPro" id="IPR000524">
    <property type="entry name" value="Tscrpt_reg_HTH_GntR"/>
</dbReference>
<keyword evidence="2" id="KW-0238">DNA-binding</keyword>
<evidence type="ECO:0000313" key="5">
    <source>
        <dbReference type="EMBL" id="UUP19776.1"/>
    </source>
</evidence>
<gene>
    <name evidence="5" type="primary">rspR_7</name>
    <name evidence="5" type="ORF">NTH_04290</name>
</gene>
<sequence>MLEQLPRRQIEELRAPSVTDLVFDTLYRQVVELKIEPGTKLSEAEVSKLMGVSRQPVRDAFYRLSQLGFLLVRPQRATTVTQISVRAVHEARFVRTALELETVRAAAARLEKPQIQELDALIDEQRKAVKAGDKVLFHELDDDFHRRICHMSGHGYTWKLIRDYKAHMDRVRYLSLSFGAELALNDHIALMDALRVHDVEGAATVIREHLSRISGIIGRIRESHGQYFLDEE</sequence>
<dbReference type="SMART" id="SM00345">
    <property type="entry name" value="HTH_GNTR"/>
    <property type="match status" value="1"/>
</dbReference>
<dbReference type="InterPro" id="IPR036388">
    <property type="entry name" value="WH-like_DNA-bd_sf"/>
</dbReference>
<evidence type="ECO:0000256" key="1">
    <source>
        <dbReference type="ARBA" id="ARBA00023015"/>
    </source>
</evidence>
<dbReference type="Gene3D" id="1.10.10.10">
    <property type="entry name" value="Winged helix-like DNA-binding domain superfamily/Winged helix DNA-binding domain"/>
    <property type="match status" value="1"/>
</dbReference>